<sequence length="331" mass="38252">MVPRLSLSNQRKIQKERRKGKGRNETARHLKVSVNTVSKYSHTLIVTDRPRVVNHKPQSHLYPNKTLKNVQLAIKNKTYSSAIQLKRDLKLPGSDRSFQRFLKANKIGLHKHHKVPPFQPHHIKNRFDFAKETLSKGYLPDLCLFDDEKTVRGRGPDKYYRSLSEKDTQRPESESRAHPIKLNIWGCVGVGFKSNLFITEENINGRIYTDALINGLTNAQMDPPLDTRVLLSDNAGWHKNKTELPRIELANISHKFLPPLSSDLNPIEHVWAMLTTKLYENFEVYDTIDSLRKAIVICWKSIPQESIDNIVLSYGDRLLECYSREGKMTKY</sequence>
<protein>
    <submittedName>
        <fullName evidence="3">Transposase</fullName>
    </submittedName>
</protein>
<evidence type="ECO:0000313" key="4">
    <source>
        <dbReference type="Proteomes" id="UP001281761"/>
    </source>
</evidence>
<reference evidence="3 4" key="1">
    <citation type="journal article" date="2022" name="bioRxiv">
        <title>Genomics of Preaxostyla Flagellates Illuminates Evolutionary Transitions and the Path Towards Mitochondrial Loss.</title>
        <authorList>
            <person name="Novak L.V.F."/>
            <person name="Treitli S.C."/>
            <person name="Pyrih J."/>
            <person name="Halakuc P."/>
            <person name="Pipaliya S.V."/>
            <person name="Vacek V."/>
            <person name="Brzon O."/>
            <person name="Soukal P."/>
            <person name="Eme L."/>
            <person name="Dacks J.B."/>
            <person name="Karnkowska A."/>
            <person name="Elias M."/>
            <person name="Hampl V."/>
        </authorList>
    </citation>
    <scope>NUCLEOTIDE SEQUENCE [LARGE SCALE GENOMIC DNA]</scope>
    <source>
        <strain evidence="3">NAU3</strain>
        <tissue evidence="3">Gut</tissue>
    </source>
</reference>
<dbReference type="InterPro" id="IPR038717">
    <property type="entry name" value="Tc1-like_DDE_dom"/>
</dbReference>
<feature type="region of interest" description="Disordered" evidence="1">
    <location>
        <begin position="1"/>
        <end position="27"/>
    </location>
</feature>
<dbReference type="PANTHER" id="PTHR23022">
    <property type="entry name" value="TRANSPOSABLE ELEMENT-RELATED"/>
    <property type="match status" value="1"/>
</dbReference>
<dbReference type="EMBL" id="JARBJD010000079">
    <property type="protein sequence ID" value="KAK2954323.1"/>
    <property type="molecule type" value="Genomic_DNA"/>
</dbReference>
<dbReference type="InterPro" id="IPR052338">
    <property type="entry name" value="Transposase_5"/>
</dbReference>
<dbReference type="Proteomes" id="UP001281761">
    <property type="component" value="Unassembled WGS sequence"/>
</dbReference>
<proteinExistence type="predicted"/>
<evidence type="ECO:0000259" key="2">
    <source>
        <dbReference type="Pfam" id="PF13358"/>
    </source>
</evidence>
<feature type="compositionally biased region" description="Basic residues" evidence="1">
    <location>
        <begin position="12"/>
        <end position="21"/>
    </location>
</feature>
<keyword evidence="4" id="KW-1185">Reference proteome</keyword>
<feature type="compositionally biased region" description="Polar residues" evidence="1">
    <location>
        <begin position="1"/>
        <end position="11"/>
    </location>
</feature>
<dbReference type="Pfam" id="PF13358">
    <property type="entry name" value="DDE_3"/>
    <property type="match status" value="1"/>
</dbReference>
<gene>
    <name evidence="3" type="ORF">BLNAU_10655</name>
</gene>
<dbReference type="PANTHER" id="PTHR23022:SF135">
    <property type="entry name" value="SI:DKEY-77F5.3"/>
    <property type="match status" value="1"/>
</dbReference>
<dbReference type="InterPro" id="IPR036397">
    <property type="entry name" value="RNaseH_sf"/>
</dbReference>
<evidence type="ECO:0000313" key="3">
    <source>
        <dbReference type="EMBL" id="KAK2954323.1"/>
    </source>
</evidence>
<accession>A0ABQ9XPK3</accession>
<evidence type="ECO:0000256" key="1">
    <source>
        <dbReference type="SAM" id="MobiDB-lite"/>
    </source>
</evidence>
<comment type="caution">
    <text evidence="3">The sequence shown here is derived from an EMBL/GenBank/DDBJ whole genome shotgun (WGS) entry which is preliminary data.</text>
</comment>
<name>A0ABQ9XPK3_9EUKA</name>
<feature type="domain" description="Tc1-like transposase DDE" evidence="2">
    <location>
        <begin position="144"/>
        <end position="287"/>
    </location>
</feature>
<feature type="region of interest" description="Disordered" evidence="1">
    <location>
        <begin position="156"/>
        <end position="175"/>
    </location>
</feature>
<organism evidence="3 4">
    <name type="scientific">Blattamonas nauphoetae</name>
    <dbReference type="NCBI Taxonomy" id="2049346"/>
    <lineage>
        <taxon>Eukaryota</taxon>
        <taxon>Metamonada</taxon>
        <taxon>Preaxostyla</taxon>
        <taxon>Oxymonadida</taxon>
        <taxon>Blattamonas</taxon>
    </lineage>
</organism>
<dbReference type="Gene3D" id="3.30.420.10">
    <property type="entry name" value="Ribonuclease H-like superfamily/Ribonuclease H"/>
    <property type="match status" value="1"/>
</dbReference>